<proteinExistence type="predicted"/>
<comment type="caution">
    <text evidence="1">The sequence shown here is derived from an EMBL/GenBank/DDBJ whole genome shotgun (WGS) entry which is preliminary data.</text>
</comment>
<evidence type="ECO:0000313" key="1">
    <source>
        <dbReference type="EMBL" id="KAH7860232.1"/>
    </source>
</evidence>
<sequence length="107" mass="13136">MSSSRRQRMDWKGLDWVSLEMEREKAMRSRLEVGVRAVAQQRSRMRCGLVLDLRRERAARDFCLELSGVLESGFRMDDDDDEKFWRWIDLRRSLERKFMIHRQERER</sequence>
<keyword evidence="2" id="KW-1185">Reference proteome</keyword>
<dbReference type="EMBL" id="CM037154">
    <property type="protein sequence ID" value="KAH7860232.1"/>
    <property type="molecule type" value="Genomic_DNA"/>
</dbReference>
<organism evidence="1 2">
    <name type="scientific">Vaccinium darrowii</name>
    <dbReference type="NCBI Taxonomy" id="229202"/>
    <lineage>
        <taxon>Eukaryota</taxon>
        <taxon>Viridiplantae</taxon>
        <taxon>Streptophyta</taxon>
        <taxon>Embryophyta</taxon>
        <taxon>Tracheophyta</taxon>
        <taxon>Spermatophyta</taxon>
        <taxon>Magnoliopsida</taxon>
        <taxon>eudicotyledons</taxon>
        <taxon>Gunneridae</taxon>
        <taxon>Pentapetalae</taxon>
        <taxon>asterids</taxon>
        <taxon>Ericales</taxon>
        <taxon>Ericaceae</taxon>
        <taxon>Vaccinioideae</taxon>
        <taxon>Vaccinieae</taxon>
        <taxon>Vaccinium</taxon>
    </lineage>
</organism>
<accession>A0ACB7Z5I6</accession>
<dbReference type="Proteomes" id="UP000828048">
    <property type="component" value="Chromosome 4"/>
</dbReference>
<evidence type="ECO:0000313" key="2">
    <source>
        <dbReference type="Proteomes" id="UP000828048"/>
    </source>
</evidence>
<reference evidence="1 2" key="1">
    <citation type="journal article" date="2021" name="Hortic Res">
        <title>High-quality reference genome and annotation aids understanding of berry development for evergreen blueberry (Vaccinium darrowii).</title>
        <authorList>
            <person name="Yu J."/>
            <person name="Hulse-Kemp A.M."/>
            <person name="Babiker E."/>
            <person name="Staton M."/>
        </authorList>
    </citation>
    <scope>NUCLEOTIDE SEQUENCE [LARGE SCALE GENOMIC DNA]</scope>
    <source>
        <strain evidence="2">cv. NJ 8807/NJ 8810</strain>
        <tissue evidence="1">Young leaf</tissue>
    </source>
</reference>
<protein>
    <submittedName>
        <fullName evidence="1">Uncharacterized protein</fullName>
    </submittedName>
</protein>
<gene>
    <name evidence="1" type="ORF">Vadar_011050</name>
</gene>
<name>A0ACB7Z5I6_9ERIC</name>